<keyword evidence="1" id="KW-0732">Signal</keyword>
<evidence type="ECO:0000256" key="1">
    <source>
        <dbReference type="SAM" id="SignalP"/>
    </source>
</evidence>
<protein>
    <submittedName>
        <fullName evidence="2">Uncharacterized protein</fullName>
    </submittedName>
</protein>
<evidence type="ECO:0000313" key="2">
    <source>
        <dbReference type="EMBL" id="MYN44722.1"/>
    </source>
</evidence>
<dbReference type="RefSeq" id="WP_161034330.1">
    <property type="nucleotide sequence ID" value="NZ_WWCL01000001.1"/>
</dbReference>
<accession>A0A845HV64</accession>
<keyword evidence="3" id="KW-1185">Reference proteome</keyword>
<comment type="caution">
    <text evidence="2">The sequence shown here is derived from an EMBL/GenBank/DDBJ whole genome shotgun (WGS) entry which is preliminary data.</text>
</comment>
<feature type="signal peptide" evidence="1">
    <location>
        <begin position="1"/>
        <end position="20"/>
    </location>
</feature>
<reference evidence="2" key="1">
    <citation type="submission" date="2019-12" db="EMBL/GenBank/DDBJ databases">
        <title>Novel species isolated from a subtropical stream in China.</title>
        <authorList>
            <person name="Lu H."/>
        </authorList>
    </citation>
    <scope>NUCLEOTIDE SEQUENCE [LARGE SCALE GENOMIC DNA]</scope>
    <source>
        <strain evidence="2">FT93W</strain>
    </source>
</reference>
<organism evidence="2 3">
    <name type="scientific">Duganella fentianensis</name>
    <dbReference type="NCBI Taxonomy" id="2692177"/>
    <lineage>
        <taxon>Bacteria</taxon>
        <taxon>Pseudomonadati</taxon>
        <taxon>Pseudomonadota</taxon>
        <taxon>Betaproteobacteria</taxon>
        <taxon>Burkholderiales</taxon>
        <taxon>Oxalobacteraceae</taxon>
        <taxon>Telluria group</taxon>
        <taxon>Duganella</taxon>
    </lineage>
</organism>
<sequence length="183" mass="19009">MKFMSSSTLLALGMSLGAHAAEEPANVSSIAGIYSSAHTIKTADTTIETMGYVEIDRLGRISAYEFQSEGAGSTGSGCYVLARGTATNAGLQGRMLTPGISPMGDAAFQTIAGDGDLFGILADRSAGKDMRWFFHWGKPNSTVTIVGSHNVVNAAHQASYSISGPALTSPTPGQLRSMLCPTE</sequence>
<proteinExistence type="predicted"/>
<feature type="chain" id="PRO_5032425054" evidence="1">
    <location>
        <begin position="21"/>
        <end position="183"/>
    </location>
</feature>
<dbReference type="AlphaFoldDB" id="A0A845HV64"/>
<gene>
    <name evidence="2" type="ORF">GTP23_06490</name>
</gene>
<dbReference type="Proteomes" id="UP000444316">
    <property type="component" value="Unassembled WGS sequence"/>
</dbReference>
<dbReference type="EMBL" id="WWCL01000001">
    <property type="protein sequence ID" value="MYN44722.1"/>
    <property type="molecule type" value="Genomic_DNA"/>
</dbReference>
<evidence type="ECO:0000313" key="3">
    <source>
        <dbReference type="Proteomes" id="UP000444316"/>
    </source>
</evidence>
<name>A0A845HV64_9BURK</name>